<dbReference type="Proteomes" id="UP000297447">
    <property type="component" value="Unassembled WGS sequence"/>
</dbReference>
<keyword evidence="2" id="KW-0472">Membrane</keyword>
<evidence type="ECO:0000256" key="1">
    <source>
        <dbReference type="SAM" id="MobiDB-lite"/>
    </source>
</evidence>
<keyword evidence="2" id="KW-0812">Transmembrane</keyword>
<gene>
    <name evidence="3" type="ORF">E3T55_09865</name>
</gene>
<protein>
    <recommendedName>
        <fullName evidence="5">Pr6Pr family membrane protein</fullName>
    </recommendedName>
</protein>
<dbReference type="NCBIfam" id="NF038065">
    <property type="entry name" value="Pr6Pr"/>
    <property type="match status" value="1"/>
</dbReference>
<keyword evidence="2" id="KW-1133">Transmembrane helix</keyword>
<feature type="region of interest" description="Disordered" evidence="1">
    <location>
        <begin position="222"/>
        <end position="246"/>
    </location>
</feature>
<comment type="caution">
    <text evidence="3">The sequence shown here is derived from an EMBL/GenBank/DDBJ whole genome shotgun (WGS) entry which is preliminary data.</text>
</comment>
<feature type="transmembrane region" description="Helical" evidence="2">
    <location>
        <begin position="179"/>
        <end position="200"/>
    </location>
</feature>
<dbReference type="RefSeq" id="WP_134519400.1">
    <property type="nucleotide sequence ID" value="NZ_SOHE01000044.1"/>
</dbReference>
<keyword evidence="4" id="KW-1185">Reference proteome</keyword>
<name>A0A4R9A1Y2_9MICO</name>
<dbReference type="EMBL" id="SOHE01000044">
    <property type="protein sequence ID" value="TFD50203.1"/>
    <property type="molecule type" value="Genomic_DNA"/>
</dbReference>
<evidence type="ECO:0000256" key="2">
    <source>
        <dbReference type="SAM" id="Phobius"/>
    </source>
</evidence>
<reference evidence="3 4" key="1">
    <citation type="submission" date="2019-03" db="EMBL/GenBank/DDBJ databases">
        <title>Genomics of glacier-inhabiting Cryobacterium strains.</title>
        <authorList>
            <person name="Liu Q."/>
            <person name="Xin Y.-H."/>
        </authorList>
    </citation>
    <scope>NUCLEOTIDE SEQUENCE [LARGE SCALE GENOMIC DNA]</scope>
    <source>
        <strain evidence="3 4">Hh14</strain>
    </source>
</reference>
<feature type="transmembrane region" description="Helical" evidence="2">
    <location>
        <begin position="12"/>
        <end position="35"/>
    </location>
</feature>
<organism evidence="3 4">
    <name type="scientific">Cryobacterium frigoriphilum</name>
    <dbReference type="NCBI Taxonomy" id="1259150"/>
    <lineage>
        <taxon>Bacteria</taxon>
        <taxon>Bacillati</taxon>
        <taxon>Actinomycetota</taxon>
        <taxon>Actinomycetes</taxon>
        <taxon>Micrococcales</taxon>
        <taxon>Microbacteriaceae</taxon>
        <taxon>Cryobacterium</taxon>
    </lineage>
</organism>
<feature type="transmembrane region" description="Helical" evidence="2">
    <location>
        <begin position="74"/>
        <end position="95"/>
    </location>
</feature>
<feature type="transmembrane region" description="Helical" evidence="2">
    <location>
        <begin position="107"/>
        <end position="126"/>
    </location>
</feature>
<evidence type="ECO:0008006" key="5">
    <source>
        <dbReference type="Google" id="ProtNLM"/>
    </source>
</evidence>
<evidence type="ECO:0000313" key="3">
    <source>
        <dbReference type="EMBL" id="TFD50203.1"/>
    </source>
</evidence>
<feature type="transmembrane region" description="Helical" evidence="2">
    <location>
        <begin position="138"/>
        <end position="159"/>
    </location>
</feature>
<dbReference type="OrthoDB" id="9809977at2"/>
<sequence length="246" mass="27360">MRRAFGVARLLLAALALCGLIGYFVFTLGVAGFYVSYFFSYFTVQSGMAGCVVFLLAGLRALHTETDPVWLDMLRVSITTYILVSGVVYALITFQPANVAYAISIPWSSQILHFWIPALAVIDWFVDPDKARLPWKHLGLVLIFPVFWLIFTLIRGDLLGWYPYFFLDARLVSGPLETGLYYVLIVVIITAIAALLTAATRMKPHRLRPRMAVLARRGGQVRPAAGPHAEADVPGLMERPGTVRAR</sequence>
<accession>A0A4R9A1Y2</accession>
<dbReference type="AlphaFoldDB" id="A0A4R9A1Y2"/>
<feature type="transmembrane region" description="Helical" evidence="2">
    <location>
        <begin position="41"/>
        <end position="62"/>
    </location>
</feature>
<dbReference type="InterPro" id="IPR049713">
    <property type="entry name" value="Pr6Pr-like"/>
</dbReference>
<evidence type="ECO:0000313" key="4">
    <source>
        <dbReference type="Proteomes" id="UP000297447"/>
    </source>
</evidence>
<proteinExistence type="predicted"/>